<name>A0A4R5QCC8_9PROT</name>
<dbReference type="GO" id="GO:0003677">
    <property type="term" value="F:DNA binding"/>
    <property type="evidence" value="ECO:0007669"/>
    <property type="project" value="InterPro"/>
</dbReference>
<evidence type="ECO:0000313" key="2">
    <source>
        <dbReference type="Proteomes" id="UP000295096"/>
    </source>
</evidence>
<evidence type="ECO:0000313" key="1">
    <source>
        <dbReference type="EMBL" id="TDH60259.1"/>
    </source>
</evidence>
<reference evidence="1 2" key="1">
    <citation type="journal article" date="2016" name="J. Microbiol.">
        <title>Dankookia rubra gen. nov., sp. nov., an alphaproteobacterium isolated from sediment of a shallow stream.</title>
        <authorList>
            <person name="Kim W.H."/>
            <person name="Kim D.H."/>
            <person name="Kang K."/>
            <person name="Ahn T.Y."/>
        </authorList>
    </citation>
    <scope>NUCLEOTIDE SEQUENCE [LARGE SCALE GENOMIC DNA]</scope>
    <source>
        <strain evidence="1 2">JCM30602</strain>
    </source>
</reference>
<accession>A0A4R5QCC8</accession>
<dbReference type="OrthoDB" id="9809060at2"/>
<dbReference type="AlphaFoldDB" id="A0A4R5QCC8"/>
<dbReference type="Pfam" id="PF01527">
    <property type="entry name" value="HTH_Tnp_1"/>
    <property type="match status" value="1"/>
</dbReference>
<protein>
    <recommendedName>
        <fullName evidence="3">Transposase</fullName>
    </recommendedName>
</protein>
<dbReference type="InterPro" id="IPR009057">
    <property type="entry name" value="Homeodomain-like_sf"/>
</dbReference>
<dbReference type="InterPro" id="IPR002514">
    <property type="entry name" value="Transposase_8"/>
</dbReference>
<sequence length="112" mass="11934">MKRSQYADQQIAFVLQQADERTAVPEVCRKIGISEATFHRWKPKYGGLMPCASVTATGFGEDRNFHPVLPEAPGAAGYPGCACLLQMPAHAQVAGMAAFGVSAPLAVMVGFH</sequence>
<comment type="caution">
    <text evidence="1">The sequence shown here is derived from an EMBL/GenBank/DDBJ whole genome shotgun (WGS) entry which is preliminary data.</text>
</comment>
<dbReference type="GO" id="GO:0006313">
    <property type="term" value="P:DNA transposition"/>
    <property type="evidence" value="ECO:0007669"/>
    <property type="project" value="InterPro"/>
</dbReference>
<dbReference type="Proteomes" id="UP000295096">
    <property type="component" value="Unassembled WGS sequence"/>
</dbReference>
<organism evidence="1 2">
    <name type="scientific">Dankookia rubra</name>
    <dbReference type="NCBI Taxonomy" id="1442381"/>
    <lineage>
        <taxon>Bacteria</taxon>
        <taxon>Pseudomonadati</taxon>
        <taxon>Pseudomonadota</taxon>
        <taxon>Alphaproteobacteria</taxon>
        <taxon>Acetobacterales</taxon>
        <taxon>Roseomonadaceae</taxon>
        <taxon>Dankookia</taxon>
    </lineage>
</organism>
<gene>
    <name evidence="1" type="ORF">E2C06_22830</name>
</gene>
<dbReference type="SUPFAM" id="SSF46689">
    <property type="entry name" value="Homeodomain-like"/>
    <property type="match status" value="1"/>
</dbReference>
<dbReference type="GO" id="GO:0004803">
    <property type="term" value="F:transposase activity"/>
    <property type="evidence" value="ECO:0007669"/>
    <property type="project" value="InterPro"/>
</dbReference>
<dbReference type="EMBL" id="SMSJ01000041">
    <property type="protein sequence ID" value="TDH60259.1"/>
    <property type="molecule type" value="Genomic_DNA"/>
</dbReference>
<evidence type="ECO:0008006" key="3">
    <source>
        <dbReference type="Google" id="ProtNLM"/>
    </source>
</evidence>
<proteinExistence type="predicted"/>
<keyword evidence="2" id="KW-1185">Reference proteome</keyword>